<keyword evidence="3" id="KW-1185">Reference proteome</keyword>
<dbReference type="Proteomes" id="UP000729402">
    <property type="component" value="Unassembled WGS sequence"/>
</dbReference>
<accession>A0A8J5S8U5</accession>
<dbReference type="EMBL" id="JAAALK010000287">
    <property type="protein sequence ID" value="KAG8058747.1"/>
    <property type="molecule type" value="Genomic_DNA"/>
</dbReference>
<dbReference type="AlphaFoldDB" id="A0A8J5S8U5"/>
<protein>
    <submittedName>
        <fullName evidence="2">Uncharacterized protein</fullName>
    </submittedName>
</protein>
<evidence type="ECO:0000313" key="3">
    <source>
        <dbReference type="Proteomes" id="UP000729402"/>
    </source>
</evidence>
<sequence length="96" mass="10205">MIEAHVWDNQILAARCHTNLPQFHRCLLPPGLCPSQSSPALRRPNDSATAADGAGDLRGEVEPGEIRPVSGLFCSLAVVQGVSSAAFVAKKKEVKN</sequence>
<feature type="region of interest" description="Disordered" evidence="1">
    <location>
        <begin position="37"/>
        <end position="61"/>
    </location>
</feature>
<gene>
    <name evidence="2" type="ORF">GUJ93_ZPchr0002g24240</name>
</gene>
<organism evidence="2 3">
    <name type="scientific">Zizania palustris</name>
    <name type="common">Northern wild rice</name>
    <dbReference type="NCBI Taxonomy" id="103762"/>
    <lineage>
        <taxon>Eukaryota</taxon>
        <taxon>Viridiplantae</taxon>
        <taxon>Streptophyta</taxon>
        <taxon>Embryophyta</taxon>
        <taxon>Tracheophyta</taxon>
        <taxon>Spermatophyta</taxon>
        <taxon>Magnoliopsida</taxon>
        <taxon>Liliopsida</taxon>
        <taxon>Poales</taxon>
        <taxon>Poaceae</taxon>
        <taxon>BOP clade</taxon>
        <taxon>Oryzoideae</taxon>
        <taxon>Oryzeae</taxon>
        <taxon>Zizaniinae</taxon>
        <taxon>Zizania</taxon>
    </lineage>
</organism>
<proteinExistence type="predicted"/>
<evidence type="ECO:0000256" key="1">
    <source>
        <dbReference type="SAM" id="MobiDB-lite"/>
    </source>
</evidence>
<evidence type="ECO:0000313" key="2">
    <source>
        <dbReference type="EMBL" id="KAG8058747.1"/>
    </source>
</evidence>
<reference evidence="2" key="1">
    <citation type="journal article" date="2021" name="bioRxiv">
        <title>Whole Genome Assembly and Annotation of Northern Wild Rice, Zizania palustris L., Supports a Whole Genome Duplication in the Zizania Genus.</title>
        <authorList>
            <person name="Haas M."/>
            <person name="Kono T."/>
            <person name="Macchietto M."/>
            <person name="Millas R."/>
            <person name="McGilp L."/>
            <person name="Shao M."/>
            <person name="Duquette J."/>
            <person name="Hirsch C.N."/>
            <person name="Kimball J."/>
        </authorList>
    </citation>
    <scope>NUCLEOTIDE SEQUENCE</scope>
    <source>
        <tissue evidence="2">Fresh leaf tissue</tissue>
    </source>
</reference>
<comment type="caution">
    <text evidence="2">The sequence shown here is derived from an EMBL/GenBank/DDBJ whole genome shotgun (WGS) entry which is preliminary data.</text>
</comment>
<name>A0A8J5S8U5_ZIZPA</name>
<reference evidence="2" key="2">
    <citation type="submission" date="2021-02" db="EMBL/GenBank/DDBJ databases">
        <authorList>
            <person name="Kimball J.A."/>
            <person name="Haas M.W."/>
            <person name="Macchietto M."/>
            <person name="Kono T."/>
            <person name="Duquette J."/>
            <person name="Shao M."/>
        </authorList>
    </citation>
    <scope>NUCLEOTIDE SEQUENCE</scope>
    <source>
        <tissue evidence="2">Fresh leaf tissue</tissue>
    </source>
</reference>